<comment type="catalytic activity">
    <reaction evidence="8 9">
        <text>D-gluconate + ATP = 6-phospho-D-gluconate + ADP + H(+)</text>
        <dbReference type="Rhea" id="RHEA:19433"/>
        <dbReference type="ChEBI" id="CHEBI:15378"/>
        <dbReference type="ChEBI" id="CHEBI:18391"/>
        <dbReference type="ChEBI" id="CHEBI:30616"/>
        <dbReference type="ChEBI" id="CHEBI:58759"/>
        <dbReference type="ChEBI" id="CHEBI:456216"/>
        <dbReference type="EC" id="2.7.1.12"/>
    </reaction>
</comment>
<organism evidence="10 11">
    <name type="scientific">Paraoerskovia sediminicola</name>
    <dbReference type="NCBI Taxonomy" id="1138587"/>
    <lineage>
        <taxon>Bacteria</taxon>
        <taxon>Bacillati</taxon>
        <taxon>Actinomycetota</taxon>
        <taxon>Actinomycetes</taxon>
        <taxon>Micrococcales</taxon>
        <taxon>Cellulomonadaceae</taxon>
        <taxon>Paraoerskovia</taxon>
    </lineage>
</organism>
<dbReference type="RefSeq" id="WP_286217216.1">
    <property type="nucleotide sequence ID" value="NZ_AP027729.1"/>
</dbReference>
<dbReference type="SUPFAM" id="SSF52540">
    <property type="entry name" value="P-loop containing nucleoside triphosphate hydrolases"/>
    <property type="match status" value="1"/>
</dbReference>
<reference evidence="11" key="1">
    <citation type="journal article" date="2019" name="Int. J. Syst. Evol. Microbiol.">
        <title>The Global Catalogue of Microorganisms (GCM) 10K type strain sequencing project: providing services to taxonomists for standard genome sequencing and annotation.</title>
        <authorList>
            <consortium name="The Broad Institute Genomics Platform"/>
            <consortium name="The Broad Institute Genome Sequencing Center for Infectious Disease"/>
            <person name="Wu L."/>
            <person name="Ma J."/>
        </authorList>
    </citation>
    <scope>NUCLEOTIDE SEQUENCE [LARGE SCALE GENOMIC DNA]</scope>
    <source>
        <strain evidence="11">NBRC 108565</strain>
    </source>
</reference>
<dbReference type="EMBL" id="AP027729">
    <property type="protein sequence ID" value="BDZ42803.1"/>
    <property type="molecule type" value="Genomic_DNA"/>
</dbReference>
<gene>
    <name evidence="10" type="ORF">GCM10025865_21020</name>
</gene>
<evidence type="ECO:0000256" key="2">
    <source>
        <dbReference type="ARBA" id="ARBA00008420"/>
    </source>
</evidence>
<evidence type="ECO:0000256" key="4">
    <source>
        <dbReference type="ARBA" id="ARBA00022679"/>
    </source>
</evidence>
<evidence type="ECO:0000313" key="11">
    <source>
        <dbReference type="Proteomes" id="UP001321475"/>
    </source>
</evidence>
<sequence length="185" mass="20593">MNAPPTHLVLMGVAGSGKSTVAQHVLARVELPFAEADEFHPEANVEKMSAGTPLTDEDRAPWLTAIRDWLSEQADGGRSALVTCSALRRAYRDRLRTAHGHLVFVHLSGERSLLEDRITRRSGHFMKPEMLTSQLDTLERLEDDEDGIVLDVALSPDQITERVLMLLDRDHPDHPDDADSGREGR</sequence>
<evidence type="ECO:0000256" key="5">
    <source>
        <dbReference type="ARBA" id="ARBA00022741"/>
    </source>
</evidence>
<dbReference type="EC" id="2.7.1.12" evidence="3 9"/>
<dbReference type="Proteomes" id="UP001321475">
    <property type="component" value="Chromosome"/>
</dbReference>
<comment type="pathway">
    <text evidence="1">Carbohydrate acid metabolism.</text>
</comment>
<dbReference type="Gene3D" id="3.40.50.300">
    <property type="entry name" value="P-loop containing nucleotide triphosphate hydrolases"/>
    <property type="match status" value="1"/>
</dbReference>
<dbReference type="CDD" id="cd02021">
    <property type="entry name" value="GntK"/>
    <property type="match status" value="1"/>
</dbReference>
<dbReference type="InterPro" id="IPR027417">
    <property type="entry name" value="P-loop_NTPase"/>
</dbReference>
<protein>
    <recommendedName>
        <fullName evidence="3 9">Gluconokinase</fullName>
        <ecNumber evidence="3 9">2.7.1.12</ecNumber>
    </recommendedName>
</protein>
<comment type="similarity">
    <text evidence="2 9">Belongs to the gluconokinase GntK/GntV family.</text>
</comment>
<proteinExistence type="inferred from homology"/>
<evidence type="ECO:0000256" key="7">
    <source>
        <dbReference type="ARBA" id="ARBA00022840"/>
    </source>
</evidence>
<keyword evidence="11" id="KW-1185">Reference proteome</keyword>
<evidence type="ECO:0000256" key="8">
    <source>
        <dbReference type="ARBA" id="ARBA00048090"/>
    </source>
</evidence>
<evidence type="ECO:0000256" key="3">
    <source>
        <dbReference type="ARBA" id="ARBA00012054"/>
    </source>
</evidence>
<dbReference type="Pfam" id="PF13671">
    <property type="entry name" value="AAA_33"/>
    <property type="match status" value="1"/>
</dbReference>
<evidence type="ECO:0000256" key="6">
    <source>
        <dbReference type="ARBA" id="ARBA00022777"/>
    </source>
</evidence>
<dbReference type="PANTHER" id="PTHR43442:SF3">
    <property type="entry name" value="GLUCONOKINASE-RELATED"/>
    <property type="match status" value="1"/>
</dbReference>
<dbReference type="InterPro" id="IPR006001">
    <property type="entry name" value="Therm_gnt_kin"/>
</dbReference>
<keyword evidence="7 9" id="KW-0067">ATP-binding</keyword>
<keyword evidence="5 9" id="KW-0547">Nucleotide-binding</keyword>
<dbReference type="PANTHER" id="PTHR43442">
    <property type="entry name" value="GLUCONOKINASE-RELATED"/>
    <property type="match status" value="1"/>
</dbReference>
<dbReference type="NCBIfam" id="TIGR01313">
    <property type="entry name" value="therm_gnt_kin"/>
    <property type="match status" value="1"/>
</dbReference>
<accession>A0ABM8G423</accession>
<evidence type="ECO:0000256" key="9">
    <source>
        <dbReference type="RuleBase" id="RU363066"/>
    </source>
</evidence>
<keyword evidence="6 9" id="KW-0418">Kinase</keyword>
<name>A0ABM8G423_9CELL</name>
<evidence type="ECO:0000256" key="1">
    <source>
        <dbReference type="ARBA" id="ARBA00004761"/>
    </source>
</evidence>
<evidence type="ECO:0000313" key="10">
    <source>
        <dbReference type="EMBL" id="BDZ42803.1"/>
    </source>
</evidence>
<keyword evidence="4 9" id="KW-0808">Transferase</keyword>